<keyword evidence="2" id="KW-1185">Reference proteome</keyword>
<feature type="chain" id="PRO_5009309624" evidence="1">
    <location>
        <begin position="21"/>
        <end position="66"/>
    </location>
</feature>
<dbReference type="Proteomes" id="UP000095282">
    <property type="component" value="Unplaced"/>
</dbReference>
<keyword evidence="1" id="KW-0732">Signal</keyword>
<evidence type="ECO:0000256" key="1">
    <source>
        <dbReference type="SAM" id="SignalP"/>
    </source>
</evidence>
<dbReference type="WBParaSite" id="Csp11.Scaffold630.g21001.t1">
    <property type="protein sequence ID" value="Csp11.Scaffold630.g21001.t1"/>
    <property type="gene ID" value="Csp11.Scaffold630.g21001"/>
</dbReference>
<organism evidence="2 3">
    <name type="scientific">Caenorhabditis tropicalis</name>
    <dbReference type="NCBI Taxonomy" id="1561998"/>
    <lineage>
        <taxon>Eukaryota</taxon>
        <taxon>Metazoa</taxon>
        <taxon>Ecdysozoa</taxon>
        <taxon>Nematoda</taxon>
        <taxon>Chromadorea</taxon>
        <taxon>Rhabditida</taxon>
        <taxon>Rhabditina</taxon>
        <taxon>Rhabditomorpha</taxon>
        <taxon>Rhabditoidea</taxon>
        <taxon>Rhabditidae</taxon>
        <taxon>Peloderinae</taxon>
        <taxon>Caenorhabditis</taxon>
    </lineage>
</organism>
<dbReference type="AlphaFoldDB" id="A0A1I7UZV6"/>
<feature type="signal peptide" evidence="1">
    <location>
        <begin position="1"/>
        <end position="20"/>
    </location>
</feature>
<reference evidence="3" key="1">
    <citation type="submission" date="2016-11" db="UniProtKB">
        <authorList>
            <consortium name="WormBaseParasite"/>
        </authorList>
    </citation>
    <scope>IDENTIFICATION</scope>
</reference>
<evidence type="ECO:0000313" key="2">
    <source>
        <dbReference type="Proteomes" id="UP000095282"/>
    </source>
</evidence>
<protein>
    <submittedName>
        <fullName evidence="3">SVM_signal domain-containing protein</fullName>
    </submittedName>
</protein>
<proteinExistence type="predicted"/>
<evidence type="ECO:0000313" key="3">
    <source>
        <dbReference type="WBParaSite" id="Csp11.Scaffold630.g21001.t1"/>
    </source>
</evidence>
<name>A0A1I7UZV6_9PELO</name>
<accession>A0A1I7UZV6</accession>
<sequence>MYLILKFVISLGLLLALAEASTLHYKKGNYQYPKKTYQLEKVSIHDRHHEKELYSNETQQLKNKIL</sequence>